<reference evidence="2" key="2">
    <citation type="submission" date="2014-04" db="EMBL/GenBank/DDBJ databases">
        <authorList>
            <person name="Xu Y.W."/>
            <person name="Yang Q."/>
        </authorList>
    </citation>
    <scope>NUCLEOTIDE SEQUENCE</scope>
    <source>
        <strain evidence="2">DSM 44626</strain>
    </source>
</reference>
<dbReference type="Proteomes" id="UP000193710">
    <property type="component" value="Unassembled WGS sequence"/>
</dbReference>
<dbReference type="HOGENOM" id="CLU_151863_0_0_11"/>
<dbReference type="Proteomes" id="UP000028880">
    <property type="component" value="Unassembled WGS sequence"/>
</dbReference>
<protein>
    <submittedName>
        <fullName evidence="3">Cytochrome</fullName>
    </submittedName>
</protein>
<dbReference type="STRING" id="47839.BN973_00042"/>
<feature type="compositionally biased region" description="Basic and acidic residues" evidence="1">
    <location>
        <begin position="1"/>
        <end position="14"/>
    </location>
</feature>
<proteinExistence type="predicted"/>
<dbReference type="AlphaFoldDB" id="A0A024JQ47"/>
<evidence type="ECO:0000313" key="3">
    <source>
        <dbReference type="EMBL" id="ORX05471.1"/>
    </source>
</evidence>
<sequence length="100" mass="10888">MKTASDYDARRMSDGESQDPAELRELDPSLPGASTAVVDEDPNDVHFFELPGADLSGEELAVTVIPQQSDEFTCSSCFLVQHRHRMVLSSSGRPICTDCA</sequence>
<accession>A0A024JQ47</accession>
<reference evidence="3 4" key="3">
    <citation type="submission" date="2016-01" db="EMBL/GenBank/DDBJ databases">
        <title>The new phylogeny of the genus Mycobacterium.</title>
        <authorList>
            <person name="Tarcisio F."/>
            <person name="Conor M."/>
            <person name="Antonella G."/>
            <person name="Elisabetta G."/>
            <person name="Giulia F.S."/>
            <person name="Sara T."/>
            <person name="Anna F."/>
            <person name="Clotilde B."/>
            <person name="Roberto B."/>
            <person name="Veronica D.S."/>
            <person name="Fabio R."/>
            <person name="Monica P."/>
            <person name="Olivier J."/>
            <person name="Enrico T."/>
            <person name="Nicola S."/>
        </authorList>
    </citation>
    <scope>NUCLEOTIDE SEQUENCE [LARGE SCALE GENOMIC DNA]</scope>
    <source>
        <strain evidence="3 4">DSM 44626</strain>
    </source>
</reference>
<dbReference type="eggNOG" id="ENOG5031Y3F">
    <property type="taxonomic scope" value="Bacteria"/>
</dbReference>
<dbReference type="Pfam" id="PF13834">
    <property type="entry name" value="DUF4193"/>
    <property type="match status" value="1"/>
</dbReference>
<gene>
    <name evidence="3" type="ORF">AWC29_11120</name>
    <name evidence="2" type="ORF">BN973_00042</name>
</gene>
<organism evidence="2">
    <name type="scientific">Mycobacterium triplex</name>
    <dbReference type="NCBI Taxonomy" id="47839"/>
    <lineage>
        <taxon>Bacteria</taxon>
        <taxon>Bacillati</taxon>
        <taxon>Actinomycetota</taxon>
        <taxon>Actinomycetes</taxon>
        <taxon>Mycobacteriales</taxon>
        <taxon>Mycobacteriaceae</taxon>
        <taxon>Mycobacterium</taxon>
        <taxon>Mycobacterium simiae complex</taxon>
    </lineage>
</organism>
<keyword evidence="4" id="KW-1185">Reference proteome</keyword>
<feature type="region of interest" description="Disordered" evidence="1">
    <location>
        <begin position="1"/>
        <end position="41"/>
    </location>
</feature>
<evidence type="ECO:0000313" key="4">
    <source>
        <dbReference type="Proteomes" id="UP000193710"/>
    </source>
</evidence>
<dbReference type="RefSeq" id="WP_036471866.1">
    <property type="nucleotide sequence ID" value="NZ_HG964446.1"/>
</dbReference>
<evidence type="ECO:0000256" key="1">
    <source>
        <dbReference type="SAM" id="MobiDB-lite"/>
    </source>
</evidence>
<name>A0A024JQ47_9MYCO</name>
<dbReference type="EMBL" id="LQPY01000014">
    <property type="protein sequence ID" value="ORX05471.1"/>
    <property type="molecule type" value="Genomic_DNA"/>
</dbReference>
<dbReference type="InterPro" id="IPR025242">
    <property type="entry name" value="DUF4193"/>
</dbReference>
<reference evidence="2" key="1">
    <citation type="journal article" date="2014" name="Genome Announc.">
        <title>Draft Genome Sequence of Mycobacterium triplex DSM 44626.</title>
        <authorList>
            <person name="Sassi M."/>
            <person name="Croce O."/>
            <person name="Robert C."/>
            <person name="Raoult D."/>
            <person name="Drancourt M."/>
        </authorList>
    </citation>
    <scope>NUCLEOTIDE SEQUENCE [LARGE SCALE GENOMIC DNA]</scope>
    <source>
        <strain evidence="2">DSM 44626</strain>
    </source>
</reference>
<dbReference type="EMBL" id="HG964446">
    <property type="protein sequence ID" value="CDO85711.1"/>
    <property type="molecule type" value="Genomic_DNA"/>
</dbReference>
<dbReference type="OrthoDB" id="4732434at2"/>
<evidence type="ECO:0000313" key="2">
    <source>
        <dbReference type="EMBL" id="CDO85711.1"/>
    </source>
</evidence>